<dbReference type="PANTHER" id="PTHR35866:SF2">
    <property type="entry name" value="YKGJ FAMILY CYSTEINE CLUSTER PROTEIN"/>
    <property type="match status" value="1"/>
</dbReference>
<dbReference type="KEGG" id="oxy:HCG48_12680"/>
<protein>
    <submittedName>
        <fullName evidence="1">YkgJ family cysteine cluster protein</fullName>
    </submittedName>
</protein>
<proteinExistence type="predicted"/>
<sequence length="201" mass="21970">MDAQIIHDLVALYREIDEKTASLAEQTGLQCPSGCGRCCENPEVETTVLEVIPLALELWKRGEASQWLAKIEAVEARGACVFYAPDPFIPENGRCSVYQWRPSLCRLFAFATVKNKHGEPELAACVRHKQTNPEAVNRARMAIANGLSAANFGEISARLADLDPGLGTRLLPINQAMKEALHRVGLIAQLLDDFGDGDRAA</sequence>
<dbReference type="RefSeq" id="WP_168569487.1">
    <property type="nucleotide sequence ID" value="NZ_CP051167.1"/>
</dbReference>
<accession>A0A6H1TXM6</accession>
<evidence type="ECO:0000313" key="2">
    <source>
        <dbReference type="Proteomes" id="UP000500857"/>
    </source>
</evidence>
<dbReference type="AlphaFoldDB" id="A0A6H1TXM6"/>
<organism evidence="1 2">
    <name type="scientific">Oxynema aestuarii AP17</name>
    <dbReference type="NCBI Taxonomy" id="2064643"/>
    <lineage>
        <taxon>Bacteria</taxon>
        <taxon>Bacillati</taxon>
        <taxon>Cyanobacteriota</taxon>
        <taxon>Cyanophyceae</taxon>
        <taxon>Oscillatoriophycideae</taxon>
        <taxon>Oscillatoriales</taxon>
        <taxon>Oscillatoriaceae</taxon>
        <taxon>Oxynema</taxon>
        <taxon>Oxynema aestuarii</taxon>
    </lineage>
</organism>
<gene>
    <name evidence="1" type="ORF">HCG48_12680</name>
</gene>
<dbReference type="PANTHER" id="PTHR35866">
    <property type="entry name" value="PUTATIVE-RELATED"/>
    <property type="match status" value="1"/>
</dbReference>
<dbReference type="Pfam" id="PF03692">
    <property type="entry name" value="CxxCxxCC"/>
    <property type="match status" value="1"/>
</dbReference>
<evidence type="ECO:0000313" key="1">
    <source>
        <dbReference type="EMBL" id="QIZ71334.1"/>
    </source>
</evidence>
<reference evidence="1 2" key="1">
    <citation type="submission" date="2020-04" db="EMBL/GenBank/DDBJ databases">
        <authorList>
            <person name="Basu S."/>
            <person name="Maruthanayagam V."/>
            <person name="Chakraborty S."/>
            <person name="Pramanik A."/>
            <person name="Mukherjee J."/>
            <person name="Brink B."/>
        </authorList>
    </citation>
    <scope>NUCLEOTIDE SEQUENCE [LARGE SCALE GENOMIC DNA]</scope>
    <source>
        <strain evidence="1 2">AP17</strain>
    </source>
</reference>
<dbReference type="Proteomes" id="UP000500857">
    <property type="component" value="Chromosome"/>
</dbReference>
<dbReference type="InterPro" id="IPR005358">
    <property type="entry name" value="Puta_zinc/iron-chelating_dom"/>
</dbReference>
<keyword evidence="2" id="KW-1185">Reference proteome</keyword>
<dbReference type="EMBL" id="CP051167">
    <property type="protein sequence ID" value="QIZ71334.1"/>
    <property type="molecule type" value="Genomic_DNA"/>
</dbReference>
<name>A0A6H1TXM6_9CYAN</name>